<evidence type="ECO:0000259" key="3">
    <source>
        <dbReference type="PROSITE" id="PS50110"/>
    </source>
</evidence>
<organism evidence="8 9">
    <name type="scientific">Caldovatus sediminis</name>
    <dbReference type="NCBI Taxonomy" id="2041189"/>
    <lineage>
        <taxon>Bacteria</taxon>
        <taxon>Pseudomonadati</taxon>
        <taxon>Pseudomonadota</taxon>
        <taxon>Alphaproteobacteria</taxon>
        <taxon>Acetobacterales</taxon>
        <taxon>Roseomonadaceae</taxon>
        <taxon>Caldovatus</taxon>
    </lineage>
</organism>
<feature type="domain" description="GGDEF" evidence="7">
    <location>
        <begin position="313"/>
        <end position="446"/>
    </location>
</feature>
<feature type="modified residue" description="4-aspartylphosphate" evidence="1">
    <location>
        <position position="54"/>
    </location>
</feature>
<dbReference type="Gene3D" id="3.20.20.450">
    <property type="entry name" value="EAL domain"/>
    <property type="match status" value="1"/>
</dbReference>
<dbReference type="SMART" id="SM00448">
    <property type="entry name" value="REC"/>
    <property type="match status" value="1"/>
</dbReference>
<dbReference type="AlphaFoldDB" id="A0A8J2ZA07"/>
<dbReference type="SUPFAM" id="SSF141868">
    <property type="entry name" value="EAL domain-like"/>
    <property type="match status" value="1"/>
</dbReference>
<dbReference type="Pfam" id="PF00990">
    <property type="entry name" value="GGDEF"/>
    <property type="match status" value="1"/>
</dbReference>
<dbReference type="CDD" id="cd00130">
    <property type="entry name" value="PAS"/>
    <property type="match status" value="1"/>
</dbReference>
<sequence length="720" mass="79929">MPVVLILDDRVTNRNIYSRLAESVGDGVTVEAFGDAEEALDWIERNPVDLIITDYKMPRMDGSEFVRRVRAKPPCADVPIVVITAYNDRSYRLSALEAGATDFLLSPADRYEFTTRVRNLLELRRQQQIVKQRANTLERELERSERSREALLRNSRESLAQVIDTVPAMISAADRDGRCVFVNAYHAALAGSTTTDLVGQDPGEPFGRAHAERSRALDRLVFQSAEPLPSYEEEILDANGVRRVFLTTKAPLRDADGTVVSVLTTALDITDRKLAESRLRHLAHHDGLTDLPNRVLLRERLQRELARSRRGGRGFALHFLDLDRFKAVNDALGHHLGDRLLCQVADRVRSLARAGDTVARLGGDEFAILQAGVDNPEDAAALARRTIAALAEPFLSDAQEFRLSASIGITLHPRDGADADELLRNADLAMYQAKEEGRDVFRFFAADMDRRAREAVALEAELRAALARGQFVVHYQPQVNLRTGQIVGAEALLRWQRPGGTLARPADFLALAEETGLIGPINEWVLRTACAEAVAWQREGLPPLRVSVNLSPVQFRKHDVRRIVVSAVEASGLDPLLLDLELTEGILLENDERVAAVLRDLRRLGVRFSIDDFGTGYSSLNYIKNFPVDRLKIDQSFIRNLRTDPSDTAIVRAIINLGHSLGLGVIAEGVETVEQVTQLIAEGCDEIQGHYYSQPIGTRELQALVRRMNAVPPAPPPRPA</sequence>
<dbReference type="SUPFAM" id="SSF52172">
    <property type="entry name" value="CheY-like"/>
    <property type="match status" value="1"/>
</dbReference>
<dbReference type="PROSITE" id="PS50110">
    <property type="entry name" value="RESPONSE_REGULATORY"/>
    <property type="match status" value="1"/>
</dbReference>
<evidence type="ECO:0000259" key="5">
    <source>
        <dbReference type="PROSITE" id="PS50113"/>
    </source>
</evidence>
<evidence type="ECO:0000256" key="2">
    <source>
        <dbReference type="SAM" id="Coils"/>
    </source>
</evidence>
<dbReference type="FunFam" id="3.30.70.270:FF:000001">
    <property type="entry name" value="Diguanylate cyclase domain protein"/>
    <property type="match status" value="1"/>
</dbReference>
<dbReference type="GO" id="GO:0000160">
    <property type="term" value="P:phosphorelay signal transduction system"/>
    <property type="evidence" value="ECO:0007669"/>
    <property type="project" value="InterPro"/>
</dbReference>
<feature type="domain" description="PAS" evidence="4">
    <location>
        <begin position="155"/>
        <end position="200"/>
    </location>
</feature>
<dbReference type="InterPro" id="IPR011006">
    <property type="entry name" value="CheY-like_superfamily"/>
</dbReference>
<feature type="domain" description="EAL" evidence="6">
    <location>
        <begin position="455"/>
        <end position="709"/>
    </location>
</feature>
<dbReference type="InterPro" id="IPR035919">
    <property type="entry name" value="EAL_sf"/>
</dbReference>
<feature type="domain" description="PAC" evidence="5">
    <location>
        <begin position="229"/>
        <end position="281"/>
    </location>
</feature>
<dbReference type="CDD" id="cd17551">
    <property type="entry name" value="REC_RpfG-like"/>
    <property type="match status" value="1"/>
</dbReference>
<dbReference type="InterPro" id="IPR035965">
    <property type="entry name" value="PAS-like_dom_sf"/>
</dbReference>
<dbReference type="InterPro" id="IPR000014">
    <property type="entry name" value="PAS"/>
</dbReference>
<evidence type="ECO:0000259" key="7">
    <source>
        <dbReference type="PROSITE" id="PS50887"/>
    </source>
</evidence>
<feature type="coiled-coil region" evidence="2">
    <location>
        <begin position="120"/>
        <end position="154"/>
    </location>
</feature>
<dbReference type="PROSITE" id="PS50113">
    <property type="entry name" value="PAC"/>
    <property type="match status" value="1"/>
</dbReference>
<dbReference type="CDD" id="cd01948">
    <property type="entry name" value="EAL"/>
    <property type="match status" value="1"/>
</dbReference>
<dbReference type="CDD" id="cd01949">
    <property type="entry name" value="GGDEF"/>
    <property type="match status" value="1"/>
</dbReference>
<proteinExistence type="predicted"/>
<evidence type="ECO:0000256" key="1">
    <source>
        <dbReference type="PROSITE-ProRule" id="PRU00169"/>
    </source>
</evidence>
<dbReference type="RefSeq" id="WP_188899565.1">
    <property type="nucleotide sequence ID" value="NZ_BMKS01000004.1"/>
</dbReference>
<dbReference type="Pfam" id="PF08448">
    <property type="entry name" value="PAS_4"/>
    <property type="match status" value="1"/>
</dbReference>
<keyword evidence="2" id="KW-0175">Coiled coil</keyword>
<dbReference type="InterPro" id="IPR029787">
    <property type="entry name" value="Nucleotide_cyclase"/>
</dbReference>
<name>A0A8J2ZA07_9PROT</name>
<dbReference type="InterPro" id="IPR000160">
    <property type="entry name" value="GGDEF_dom"/>
</dbReference>
<reference evidence="8 9" key="1">
    <citation type="journal article" date="2014" name="Int. J. Syst. Evol. Microbiol.">
        <title>Complete genome sequence of Corynebacterium casei LMG S-19264T (=DSM 44701T), isolated from a smear-ripened cheese.</title>
        <authorList>
            <consortium name="US DOE Joint Genome Institute (JGI-PGF)"/>
            <person name="Walter F."/>
            <person name="Albersmeier A."/>
            <person name="Kalinowski J."/>
            <person name="Ruckert C."/>
        </authorList>
    </citation>
    <scope>NUCLEOTIDE SEQUENCE [LARGE SCALE GENOMIC DNA]</scope>
    <source>
        <strain evidence="8 9">CGMCC 1.16330</strain>
    </source>
</reference>
<dbReference type="Gene3D" id="3.30.70.270">
    <property type="match status" value="1"/>
</dbReference>
<dbReference type="Gene3D" id="3.30.450.20">
    <property type="entry name" value="PAS domain"/>
    <property type="match status" value="1"/>
</dbReference>
<dbReference type="InterPro" id="IPR001633">
    <property type="entry name" value="EAL_dom"/>
</dbReference>
<dbReference type="PROSITE" id="PS50883">
    <property type="entry name" value="EAL"/>
    <property type="match status" value="1"/>
</dbReference>
<evidence type="ECO:0000259" key="6">
    <source>
        <dbReference type="PROSITE" id="PS50883"/>
    </source>
</evidence>
<dbReference type="SMART" id="SM00052">
    <property type="entry name" value="EAL"/>
    <property type="match status" value="1"/>
</dbReference>
<comment type="caution">
    <text evidence="8">The sequence shown here is derived from an EMBL/GenBank/DDBJ whole genome shotgun (WGS) entry which is preliminary data.</text>
</comment>
<dbReference type="PROSITE" id="PS50887">
    <property type="entry name" value="GGDEF"/>
    <property type="match status" value="1"/>
</dbReference>
<dbReference type="GO" id="GO:0003824">
    <property type="term" value="F:catalytic activity"/>
    <property type="evidence" value="ECO:0007669"/>
    <property type="project" value="UniProtKB-ARBA"/>
</dbReference>
<dbReference type="InterPro" id="IPR043128">
    <property type="entry name" value="Rev_trsase/Diguanyl_cyclase"/>
</dbReference>
<dbReference type="InterPro" id="IPR013656">
    <property type="entry name" value="PAS_4"/>
</dbReference>
<protein>
    <submittedName>
        <fullName evidence="8">Diguanylate cyclase</fullName>
    </submittedName>
</protein>
<dbReference type="InterPro" id="IPR000700">
    <property type="entry name" value="PAS-assoc_C"/>
</dbReference>
<evidence type="ECO:0000259" key="4">
    <source>
        <dbReference type="PROSITE" id="PS50112"/>
    </source>
</evidence>
<evidence type="ECO:0000313" key="8">
    <source>
        <dbReference type="EMBL" id="GGG29563.1"/>
    </source>
</evidence>
<dbReference type="Gene3D" id="3.40.50.2300">
    <property type="match status" value="1"/>
</dbReference>
<dbReference type="PROSITE" id="PS50112">
    <property type="entry name" value="PAS"/>
    <property type="match status" value="1"/>
</dbReference>
<dbReference type="SMART" id="SM00267">
    <property type="entry name" value="GGDEF"/>
    <property type="match status" value="1"/>
</dbReference>
<accession>A0A8J2ZA07</accession>
<dbReference type="InterPro" id="IPR052155">
    <property type="entry name" value="Biofilm_reg_signaling"/>
</dbReference>
<gene>
    <name evidence="8" type="ORF">GCM10010964_16790</name>
</gene>
<dbReference type="NCBIfam" id="TIGR00254">
    <property type="entry name" value="GGDEF"/>
    <property type="match status" value="1"/>
</dbReference>
<evidence type="ECO:0000313" key="9">
    <source>
        <dbReference type="Proteomes" id="UP000597507"/>
    </source>
</evidence>
<dbReference type="SUPFAM" id="SSF55785">
    <property type="entry name" value="PYP-like sensor domain (PAS domain)"/>
    <property type="match status" value="1"/>
</dbReference>
<dbReference type="Proteomes" id="UP000597507">
    <property type="component" value="Unassembled WGS sequence"/>
</dbReference>
<dbReference type="InterPro" id="IPR001789">
    <property type="entry name" value="Sig_transdc_resp-reg_receiver"/>
</dbReference>
<dbReference type="PANTHER" id="PTHR44757:SF2">
    <property type="entry name" value="BIOFILM ARCHITECTURE MAINTENANCE PROTEIN MBAA"/>
    <property type="match status" value="1"/>
</dbReference>
<keyword evidence="9" id="KW-1185">Reference proteome</keyword>
<dbReference type="Pfam" id="PF00072">
    <property type="entry name" value="Response_reg"/>
    <property type="match status" value="1"/>
</dbReference>
<keyword evidence="1" id="KW-0597">Phosphoprotein</keyword>
<dbReference type="EMBL" id="BMKS01000004">
    <property type="protein sequence ID" value="GGG29563.1"/>
    <property type="molecule type" value="Genomic_DNA"/>
</dbReference>
<dbReference type="Pfam" id="PF00563">
    <property type="entry name" value="EAL"/>
    <property type="match status" value="1"/>
</dbReference>
<feature type="domain" description="Response regulatory" evidence="3">
    <location>
        <begin position="3"/>
        <end position="121"/>
    </location>
</feature>
<dbReference type="NCBIfam" id="TIGR00229">
    <property type="entry name" value="sensory_box"/>
    <property type="match status" value="1"/>
</dbReference>
<dbReference type="SUPFAM" id="SSF55073">
    <property type="entry name" value="Nucleotide cyclase"/>
    <property type="match status" value="1"/>
</dbReference>
<dbReference type="PANTHER" id="PTHR44757">
    <property type="entry name" value="DIGUANYLATE CYCLASE DGCP"/>
    <property type="match status" value="1"/>
</dbReference>